<dbReference type="InterPro" id="IPR052358">
    <property type="entry name" value="Aro_Compnd_Degr_Hydrolases"/>
</dbReference>
<feature type="domain" description="Amidohydrolase-related" evidence="1">
    <location>
        <begin position="9"/>
        <end position="274"/>
    </location>
</feature>
<dbReference type="GO" id="GO:0016787">
    <property type="term" value="F:hydrolase activity"/>
    <property type="evidence" value="ECO:0007669"/>
    <property type="project" value="UniProtKB-KW"/>
</dbReference>
<protein>
    <submittedName>
        <fullName evidence="2">2-pyrone-4,6-dicarboxylate hydrolase</fullName>
    </submittedName>
</protein>
<dbReference type="Proteomes" id="UP000195814">
    <property type="component" value="Chromosome"/>
</dbReference>
<keyword evidence="4" id="KW-1185">Reference proteome</keyword>
<evidence type="ECO:0000313" key="4">
    <source>
        <dbReference type="Proteomes" id="UP000195729"/>
    </source>
</evidence>
<dbReference type="PANTHER" id="PTHR35563:SF2">
    <property type="entry name" value="BARREL METAL-DEPENDENT HYDROLASE, PUTATIVE (AFU_ORTHOLOGUE AFUA_1G16240)-RELATED"/>
    <property type="match status" value="1"/>
</dbReference>
<dbReference type="Gene3D" id="3.20.20.140">
    <property type="entry name" value="Metal-dependent hydrolases"/>
    <property type="match status" value="1"/>
</dbReference>
<dbReference type="PANTHER" id="PTHR35563">
    <property type="entry name" value="BARREL METAL-DEPENDENT HYDROLASE, PUTATIVE (AFU_ORTHOLOGUE AFUA_1G16240)-RELATED"/>
    <property type="match status" value="1"/>
</dbReference>
<dbReference type="KEGG" id="tci:A7K98_11205"/>
<sequence>MPDFSQPRIDSHHHIFDPQKFPYISDTPYRPEGHELGTVDYYRYVMEAYNIRHSVIIGPTSAYNTDNSYLLDTLKHGAGRFKGIAVVPPDSSVDYLAELKQAGVSGIAMNVAMLGTDRFAQFDSMLAKLHELGLIADIQVTKDQLPDLMPMLLRSKTRLLFDHSGRPDVAAGLKQPGFQALLSLAETDRCWVKLSGLSQFCEPPFPYTEGHKYQQALLAAFGADRCMWGSDWPFLRARQRMDIGTLLVLADQLFGDAATLDKIMWQTPKTLFGFGEPPTV</sequence>
<reference evidence="4 5" key="1">
    <citation type="submission" date="2016-05" db="EMBL/GenBank/DDBJ databases">
        <title>Complete genome sequence of two 2,5-diketo-D-glunonic acid producing strain Tatumella citrea.</title>
        <authorList>
            <person name="Duan C."/>
            <person name="Yang J."/>
            <person name="Yang S."/>
        </authorList>
    </citation>
    <scope>NUCLEOTIDE SEQUENCE [LARGE SCALE GENOMIC DNA]</scope>
    <source>
        <strain evidence="3 4">ATCC 39140</strain>
        <strain evidence="2 5">DSM 13699</strain>
    </source>
</reference>
<name>A0A1Y0L9A1_TATCI</name>
<evidence type="ECO:0000313" key="5">
    <source>
        <dbReference type="Proteomes" id="UP000195814"/>
    </source>
</evidence>
<dbReference type="OrthoDB" id="9787654at2"/>
<dbReference type="InterPro" id="IPR006680">
    <property type="entry name" value="Amidohydro-rel"/>
</dbReference>
<gene>
    <name evidence="2" type="ORF">A7K98_11205</name>
    <name evidence="3" type="ORF">A7K99_11205</name>
</gene>
<dbReference type="SUPFAM" id="SSF51556">
    <property type="entry name" value="Metallo-dependent hydrolases"/>
    <property type="match status" value="1"/>
</dbReference>
<proteinExistence type="predicted"/>
<dbReference type="AlphaFoldDB" id="A0A1Y0L9A1"/>
<dbReference type="EMBL" id="CP015581">
    <property type="protein sequence ID" value="ARU98330.1"/>
    <property type="molecule type" value="Genomic_DNA"/>
</dbReference>
<evidence type="ECO:0000313" key="2">
    <source>
        <dbReference type="EMBL" id="ARU94290.1"/>
    </source>
</evidence>
<dbReference type="EMBL" id="CP015579">
    <property type="protein sequence ID" value="ARU94290.1"/>
    <property type="molecule type" value="Genomic_DNA"/>
</dbReference>
<keyword evidence="2" id="KW-0378">Hydrolase</keyword>
<accession>A0A1Y0L9A1</accession>
<dbReference type="Proteomes" id="UP000195729">
    <property type="component" value="Chromosome"/>
</dbReference>
<dbReference type="Pfam" id="PF04909">
    <property type="entry name" value="Amidohydro_2"/>
    <property type="match status" value="1"/>
</dbReference>
<evidence type="ECO:0000259" key="1">
    <source>
        <dbReference type="Pfam" id="PF04909"/>
    </source>
</evidence>
<evidence type="ECO:0000313" key="3">
    <source>
        <dbReference type="EMBL" id="ARU98330.1"/>
    </source>
</evidence>
<organism evidence="2 5">
    <name type="scientific">Tatumella citrea</name>
    <name type="common">Pantoea citrea</name>
    <dbReference type="NCBI Taxonomy" id="53336"/>
    <lineage>
        <taxon>Bacteria</taxon>
        <taxon>Pseudomonadati</taxon>
        <taxon>Pseudomonadota</taxon>
        <taxon>Gammaproteobacteria</taxon>
        <taxon>Enterobacterales</taxon>
        <taxon>Erwiniaceae</taxon>
        <taxon>Tatumella</taxon>
    </lineage>
</organism>
<dbReference type="RefSeq" id="WP_087488648.1">
    <property type="nucleotide sequence ID" value="NZ_CP015579.1"/>
</dbReference>
<dbReference type="InterPro" id="IPR032466">
    <property type="entry name" value="Metal_Hydrolase"/>
</dbReference>